<feature type="transmembrane region" description="Helical" evidence="1">
    <location>
        <begin position="30"/>
        <end position="54"/>
    </location>
</feature>
<dbReference type="EMBL" id="LCDO01000002">
    <property type="protein sequence ID" value="KKS57327.1"/>
    <property type="molecule type" value="Genomic_DNA"/>
</dbReference>
<keyword evidence="1" id="KW-0472">Membrane</keyword>
<dbReference type="InterPro" id="IPR005182">
    <property type="entry name" value="YdbS-like_PH"/>
</dbReference>
<feature type="transmembrane region" description="Helical" evidence="1">
    <location>
        <begin position="66"/>
        <end position="95"/>
    </location>
</feature>
<dbReference type="AlphaFoldDB" id="A0A0G1A8F1"/>
<evidence type="ECO:0000313" key="3">
    <source>
        <dbReference type="EMBL" id="KKS57327.1"/>
    </source>
</evidence>
<dbReference type="Proteomes" id="UP000034837">
    <property type="component" value="Unassembled WGS sequence"/>
</dbReference>
<feature type="domain" description="YdbS-like PH" evidence="2">
    <location>
        <begin position="98"/>
        <end position="172"/>
    </location>
</feature>
<name>A0A0G1A8F1_9BACT</name>
<sequence length="191" mass="22839">MPLLTKHMLYSQVIKQKNYEKIMHLLRRDIITLIPYVLFLFLLLAVELGIYYLLKNLFPELFLKNFTLAILYLVAFIYTLSVWLFFYTAFVNYFLDMWIITNDRIVDIRQKGLFARVVAELDLFRVQDVTSEAHGIFATMFDFGNVYIQTAGEQERFVFYNIPEPHKIREAIIRLADEDRKFHNADMMKEQ</sequence>
<reference evidence="3 4" key="1">
    <citation type="journal article" date="2015" name="Nature">
        <title>rRNA introns, odd ribosomes, and small enigmatic genomes across a large radiation of phyla.</title>
        <authorList>
            <person name="Brown C.T."/>
            <person name="Hug L.A."/>
            <person name="Thomas B.C."/>
            <person name="Sharon I."/>
            <person name="Castelle C.J."/>
            <person name="Singh A."/>
            <person name="Wilkins M.J."/>
            <person name="Williams K.H."/>
            <person name="Banfield J.F."/>
        </authorList>
    </citation>
    <scope>NUCLEOTIDE SEQUENCE [LARGE SCALE GENOMIC DNA]</scope>
</reference>
<evidence type="ECO:0000313" key="4">
    <source>
        <dbReference type="Proteomes" id="UP000034837"/>
    </source>
</evidence>
<dbReference type="PANTHER" id="PTHR37938">
    <property type="entry name" value="BLL0215 PROTEIN"/>
    <property type="match status" value="1"/>
</dbReference>
<evidence type="ECO:0000259" key="2">
    <source>
        <dbReference type="Pfam" id="PF03703"/>
    </source>
</evidence>
<protein>
    <recommendedName>
        <fullName evidence="2">YdbS-like PH domain-containing protein</fullName>
    </recommendedName>
</protein>
<dbReference type="PANTHER" id="PTHR37938:SF1">
    <property type="entry name" value="BLL0215 PROTEIN"/>
    <property type="match status" value="1"/>
</dbReference>
<proteinExistence type="predicted"/>
<organism evidence="3 4">
    <name type="scientific">Candidatus Magasanikbacteria bacterium GW2011_GWA2_42_32</name>
    <dbReference type="NCBI Taxonomy" id="1619039"/>
    <lineage>
        <taxon>Bacteria</taxon>
        <taxon>Candidatus Magasanikiibacteriota</taxon>
    </lineage>
</organism>
<comment type="caution">
    <text evidence="3">The sequence shown here is derived from an EMBL/GenBank/DDBJ whole genome shotgun (WGS) entry which is preliminary data.</text>
</comment>
<keyword evidence="1" id="KW-1133">Transmembrane helix</keyword>
<accession>A0A0G1A8F1</accession>
<gene>
    <name evidence="3" type="ORF">UV20_C0002G0116</name>
</gene>
<keyword evidence="1" id="KW-0812">Transmembrane</keyword>
<evidence type="ECO:0000256" key="1">
    <source>
        <dbReference type="SAM" id="Phobius"/>
    </source>
</evidence>
<dbReference type="Pfam" id="PF03703">
    <property type="entry name" value="bPH_2"/>
    <property type="match status" value="1"/>
</dbReference>